<organism evidence="1 2">
    <name type="scientific">Flavobacterium chuncheonense</name>
    <dbReference type="NCBI Taxonomy" id="2026653"/>
    <lineage>
        <taxon>Bacteria</taxon>
        <taxon>Pseudomonadati</taxon>
        <taxon>Bacteroidota</taxon>
        <taxon>Flavobacteriia</taxon>
        <taxon>Flavobacteriales</taxon>
        <taxon>Flavobacteriaceae</taxon>
        <taxon>Flavobacterium</taxon>
    </lineage>
</organism>
<sequence>MNYINFIDYEKPIPYKEVNQITFKKFKGFEFFKKELYGSKYFAYVFTSIDYEITKESINIDAHFHPSRSFVYDKEAKSSELLNHEIYHFKITEIFARKIRKEIIQKKAFDKKLIEEIISKNIILENRFQEKYDYDTFHSYVLKEQKKYEKIVDSTLKSLNKYEDSKIKFYDK</sequence>
<reference evidence="2" key="1">
    <citation type="journal article" date="2019" name="Int. J. Syst. Evol. Microbiol.">
        <title>The Global Catalogue of Microorganisms (GCM) 10K type strain sequencing project: providing services to taxonomists for standard genome sequencing and annotation.</title>
        <authorList>
            <consortium name="The Broad Institute Genomics Platform"/>
            <consortium name="The Broad Institute Genome Sequencing Center for Infectious Disease"/>
            <person name="Wu L."/>
            <person name="Ma J."/>
        </authorList>
    </citation>
    <scope>NUCLEOTIDE SEQUENCE [LARGE SCALE GENOMIC DNA]</scope>
    <source>
        <strain evidence="2">KCTC 22671</strain>
    </source>
</reference>
<proteinExistence type="predicted"/>
<evidence type="ECO:0008006" key="3">
    <source>
        <dbReference type="Google" id="ProtNLM"/>
    </source>
</evidence>
<gene>
    <name evidence="1" type="ORF">ACFS5J_11695</name>
</gene>
<comment type="caution">
    <text evidence="1">The sequence shown here is derived from an EMBL/GenBank/DDBJ whole genome shotgun (WGS) entry which is preliminary data.</text>
</comment>
<keyword evidence="2" id="KW-1185">Reference proteome</keyword>
<dbReference type="Proteomes" id="UP001597534">
    <property type="component" value="Unassembled WGS sequence"/>
</dbReference>
<protein>
    <recommendedName>
        <fullName evidence="3">DUF922 domain-containing protein</fullName>
    </recommendedName>
</protein>
<evidence type="ECO:0000313" key="2">
    <source>
        <dbReference type="Proteomes" id="UP001597534"/>
    </source>
</evidence>
<accession>A0ABW5YNU7</accession>
<dbReference type="EMBL" id="JBHUPC010000017">
    <property type="protein sequence ID" value="MFD2892673.1"/>
    <property type="molecule type" value="Genomic_DNA"/>
</dbReference>
<evidence type="ECO:0000313" key="1">
    <source>
        <dbReference type="EMBL" id="MFD2892673.1"/>
    </source>
</evidence>
<name>A0ABW5YNU7_9FLAO</name>